<organism evidence="2 3">
    <name type="scientific">Bombardia bombarda</name>
    <dbReference type="NCBI Taxonomy" id="252184"/>
    <lineage>
        <taxon>Eukaryota</taxon>
        <taxon>Fungi</taxon>
        <taxon>Dikarya</taxon>
        <taxon>Ascomycota</taxon>
        <taxon>Pezizomycotina</taxon>
        <taxon>Sordariomycetes</taxon>
        <taxon>Sordariomycetidae</taxon>
        <taxon>Sordariales</taxon>
        <taxon>Lasiosphaeriaceae</taxon>
        <taxon>Bombardia</taxon>
    </lineage>
</organism>
<evidence type="ECO:0000259" key="1">
    <source>
        <dbReference type="PROSITE" id="PS51725"/>
    </source>
</evidence>
<name>A0AA39W9L2_9PEZI</name>
<reference evidence="2" key="1">
    <citation type="submission" date="2023-06" db="EMBL/GenBank/DDBJ databases">
        <title>Genome-scale phylogeny and comparative genomics of the fungal order Sordariales.</title>
        <authorList>
            <consortium name="Lawrence Berkeley National Laboratory"/>
            <person name="Hensen N."/>
            <person name="Bonometti L."/>
            <person name="Westerberg I."/>
            <person name="Brannstrom I.O."/>
            <person name="Guillou S."/>
            <person name="Cros-Aarteil S."/>
            <person name="Calhoun S."/>
            <person name="Haridas S."/>
            <person name="Kuo A."/>
            <person name="Mondo S."/>
            <person name="Pangilinan J."/>
            <person name="Riley R."/>
            <person name="LaButti K."/>
            <person name="Andreopoulos B."/>
            <person name="Lipzen A."/>
            <person name="Chen C."/>
            <person name="Yanf M."/>
            <person name="Daum C."/>
            <person name="Ng V."/>
            <person name="Clum A."/>
            <person name="Steindorff A."/>
            <person name="Ohm R."/>
            <person name="Martin F."/>
            <person name="Silar P."/>
            <person name="Natvig D."/>
            <person name="Lalanne C."/>
            <person name="Gautier V."/>
            <person name="Ament-velasquez S.L."/>
            <person name="Kruys A."/>
            <person name="Hutchinson M.I."/>
            <person name="Powell A.J."/>
            <person name="Barry K."/>
            <person name="Miller A.N."/>
            <person name="Grigoriev I.V."/>
            <person name="Debuchy R."/>
            <person name="Gladieux P."/>
            <person name="Thoren M.H."/>
            <person name="Johannesson H."/>
        </authorList>
    </citation>
    <scope>NUCLEOTIDE SEQUENCE</scope>
    <source>
        <strain evidence="2">SMH3391-2</strain>
    </source>
</reference>
<dbReference type="PANTHER" id="PTHR40624:SF1">
    <property type="entry name" value="BIOSYNTHESIS MONOOXYGENASE, PUTATIVE (AFU_ORTHOLOGUE AFUA_1G12025)-RELATED"/>
    <property type="match status" value="1"/>
</dbReference>
<evidence type="ECO:0000313" key="3">
    <source>
        <dbReference type="Proteomes" id="UP001174934"/>
    </source>
</evidence>
<dbReference type="Gene3D" id="3.30.70.100">
    <property type="match status" value="1"/>
</dbReference>
<dbReference type="EMBL" id="JAULSR010000013">
    <property type="protein sequence ID" value="KAK0609567.1"/>
    <property type="molecule type" value="Genomic_DNA"/>
</dbReference>
<gene>
    <name evidence="2" type="ORF">B0T17DRAFT_501566</name>
</gene>
<proteinExistence type="predicted"/>
<dbReference type="SUPFAM" id="SSF54909">
    <property type="entry name" value="Dimeric alpha+beta barrel"/>
    <property type="match status" value="1"/>
</dbReference>
<protein>
    <recommendedName>
        <fullName evidence="1">ABM domain-containing protein</fullName>
    </recommendedName>
</protein>
<sequence>MPLKFLAMLYPKPDRVERVEEITQSVCDYVKEHEPGVLQYQWFRAGNVEQPTIIVWETYVDEAAVEAHKASPKMAWLMEVSAKEDNMLAPLKVIPLDQFAGWESRE</sequence>
<dbReference type="PROSITE" id="PS51725">
    <property type="entry name" value="ABM"/>
    <property type="match status" value="1"/>
</dbReference>
<feature type="domain" description="ABM" evidence="1">
    <location>
        <begin position="3"/>
        <end position="94"/>
    </location>
</feature>
<accession>A0AA39W9L2</accession>
<evidence type="ECO:0000313" key="2">
    <source>
        <dbReference type="EMBL" id="KAK0609567.1"/>
    </source>
</evidence>
<dbReference type="AlphaFoldDB" id="A0AA39W9L2"/>
<dbReference type="InterPro" id="IPR011008">
    <property type="entry name" value="Dimeric_a/b-barrel"/>
</dbReference>
<dbReference type="InterPro" id="IPR007138">
    <property type="entry name" value="ABM_dom"/>
</dbReference>
<dbReference type="Pfam" id="PF03992">
    <property type="entry name" value="ABM"/>
    <property type="match status" value="1"/>
</dbReference>
<dbReference type="Proteomes" id="UP001174934">
    <property type="component" value="Unassembled WGS sequence"/>
</dbReference>
<keyword evidence="3" id="KW-1185">Reference proteome</keyword>
<comment type="caution">
    <text evidence="2">The sequence shown here is derived from an EMBL/GenBank/DDBJ whole genome shotgun (WGS) entry which is preliminary data.</text>
</comment>
<dbReference type="PANTHER" id="PTHR40624">
    <property type="entry name" value="BIOSYNTHESIS MONOOXYGENASE, PUTATIVE (AFU_ORTHOLOGUE AFUA_1G12025)-RELATED"/>
    <property type="match status" value="1"/>
</dbReference>